<dbReference type="InterPro" id="IPR036397">
    <property type="entry name" value="RNaseH_sf"/>
</dbReference>
<dbReference type="CDD" id="cd09898">
    <property type="entry name" value="H3TH_53EXO"/>
    <property type="match status" value="1"/>
</dbReference>
<dbReference type="PROSITE" id="PS00447">
    <property type="entry name" value="DNA_POLYMERASE_A"/>
    <property type="match status" value="1"/>
</dbReference>
<dbReference type="GO" id="GO:0008409">
    <property type="term" value="F:5'-3' exonuclease activity"/>
    <property type="evidence" value="ECO:0007669"/>
    <property type="project" value="UniProtKB-UniRule"/>
</dbReference>
<dbReference type="GO" id="GO:0003887">
    <property type="term" value="F:DNA-directed DNA polymerase activity"/>
    <property type="evidence" value="ECO:0007669"/>
    <property type="project" value="UniProtKB-UniRule"/>
</dbReference>
<dbReference type="InterPro" id="IPR018320">
    <property type="entry name" value="DNA_polymerase_1"/>
</dbReference>
<dbReference type="EMBL" id="CP063458">
    <property type="protein sequence ID" value="QOV90294.1"/>
    <property type="molecule type" value="Genomic_DNA"/>
</dbReference>
<keyword evidence="21" id="KW-1185">Reference proteome</keyword>
<keyword evidence="11 16" id="KW-0239">DNA-directed DNA polymerase</keyword>
<keyword evidence="6 16" id="KW-0235">DNA replication</keyword>
<dbReference type="FunFam" id="1.10.150.20:FF:000002">
    <property type="entry name" value="DNA polymerase I"/>
    <property type="match status" value="1"/>
</dbReference>
<evidence type="ECO:0000256" key="4">
    <source>
        <dbReference type="ARBA" id="ARBA00022679"/>
    </source>
</evidence>
<dbReference type="InterPro" id="IPR019760">
    <property type="entry name" value="DNA-dir_DNA_pol_A_CS"/>
</dbReference>
<name>A0A7M2WY62_9BACT</name>
<reference evidence="20 21" key="1">
    <citation type="submission" date="2020-10" db="EMBL/GenBank/DDBJ databases">
        <title>Wide distribution of Phycisphaera-like planctomycetes from WD2101 soil group in peatlands and genome analysis of the first cultivated representative.</title>
        <authorList>
            <person name="Dedysh S.N."/>
            <person name="Beletsky A.V."/>
            <person name="Ivanova A."/>
            <person name="Kulichevskaya I.S."/>
            <person name="Suzina N.E."/>
            <person name="Philippov D.A."/>
            <person name="Rakitin A.L."/>
            <person name="Mardanov A.V."/>
            <person name="Ravin N.V."/>
        </authorList>
    </citation>
    <scope>NUCLEOTIDE SEQUENCE [LARGE SCALE GENOMIC DNA]</scope>
    <source>
        <strain evidence="20 21">M1803</strain>
    </source>
</reference>
<sequence>MPRSFYIIDGHAHIYRSYFAPFRDLTSPTGEPTKATYVFTQMLLNLIDQRKPDYLAMVIDSGDETVFRREIFPEYKANRTRPPDDFAPQEERILKVVEDAGVPIFAKPGFEADDLLATMAEKLKNDGFEVFMVSKDKDLRQLLGPNVKMYDVQGDEVIDPASLEAKLGYTPEEAVEIQTLIGDTTDNIPGIPGVGEKTAVKLVKKYGSADAVLQHLDDLTPKLKQNFIEHADKLKMSRQLVTLRRDVDFPFNPEACRYTGLNDAGLRKHLQELNFWALLKRLGPPPAEAKPRKAAPVVAAAGDGFSDSLFGDGTLFGSGGGGGDAEPAGITNSGPVLETSAGLPYRIVTTTEQLTELTDGLRKAGRFAFDTETDALGAMASNLVGLSFSWEAETGWYVPVAGQSTAPLLGREEVLAALKPILEDESIKKVGHNIKYDLLVMRMAGVTLRGIEVDTMMAAFLLDAGRNQYGIDSLAREMLAFQKIPTSDLIGKGVKQLSMAAIDVERVGRYAAEDADIALRLANLLSPRLAAIPELQKLIDDVETPLIDVLAEMEHNGIAVDPAVLKEQSVVLGDRADALHARIMTEAGVEFNPDSPKQLAEVLFTKLKLKVVKRTKSGPSTDVQVLEKLADMHPVPKLILEYRSLIKLKNTYLDNLGDYINPKTGRIHGSFNQTGAATGRLSMSDPNLQNIPIRTDEGRRIRLAFVAGDREKNVLLSADYSQIELRILAHLSQEPALIKAFEADEDVHRAVAAEVFGVPLDQVSRDQRGQAKTINFGIIYGVSAFGLAQRIEGLSVSAAKQLIASYNARFPRIQHFLMQCVKHAQDHGYVSTLIGRRRPITEIDSGVIHMRNAAERMAINSVVQGSAADLIKIAMVDVYRRLRADNRPSKMLLQVHDELVFETPRDAVEVEAKMVQEVMTAAGEKMGLKVPLKVEAAWAANWGEAK</sequence>
<dbReference type="SUPFAM" id="SSF53098">
    <property type="entry name" value="Ribonuclease H-like"/>
    <property type="match status" value="1"/>
</dbReference>
<dbReference type="SUPFAM" id="SSF56672">
    <property type="entry name" value="DNA/RNA polymerases"/>
    <property type="match status" value="1"/>
</dbReference>
<keyword evidence="9 16" id="KW-0378">Hydrolase</keyword>
<dbReference type="SMART" id="SM00475">
    <property type="entry name" value="53EXOc"/>
    <property type="match status" value="1"/>
</dbReference>
<dbReference type="PRINTS" id="PR00868">
    <property type="entry name" value="DNAPOLI"/>
</dbReference>
<comment type="similarity">
    <text evidence="1 16">Belongs to the DNA polymerase type-A family.</text>
</comment>
<dbReference type="Gene3D" id="3.30.70.370">
    <property type="match status" value="1"/>
</dbReference>
<dbReference type="GO" id="GO:0008408">
    <property type="term" value="F:3'-5' exonuclease activity"/>
    <property type="evidence" value="ECO:0007669"/>
    <property type="project" value="UniProtKB-UniRule"/>
</dbReference>
<dbReference type="PANTHER" id="PTHR10133:SF27">
    <property type="entry name" value="DNA POLYMERASE NU"/>
    <property type="match status" value="1"/>
</dbReference>
<comment type="catalytic activity">
    <reaction evidence="14 16">
        <text>DNA(n) + a 2'-deoxyribonucleoside 5'-triphosphate = DNA(n+1) + diphosphate</text>
        <dbReference type="Rhea" id="RHEA:22508"/>
        <dbReference type="Rhea" id="RHEA-COMP:17339"/>
        <dbReference type="Rhea" id="RHEA-COMP:17340"/>
        <dbReference type="ChEBI" id="CHEBI:33019"/>
        <dbReference type="ChEBI" id="CHEBI:61560"/>
        <dbReference type="ChEBI" id="CHEBI:173112"/>
        <dbReference type="EC" id="2.7.7.7"/>
    </reaction>
</comment>
<dbReference type="SMART" id="SM00482">
    <property type="entry name" value="POLAc"/>
    <property type="match status" value="1"/>
</dbReference>
<dbReference type="CDD" id="cd06139">
    <property type="entry name" value="DNA_polA_I_Ecoli_like_exo"/>
    <property type="match status" value="1"/>
</dbReference>
<keyword evidence="13 16" id="KW-0234">DNA repair</keyword>
<keyword evidence="5 16" id="KW-0548">Nucleotidyltransferase</keyword>
<dbReference type="InterPro" id="IPR029060">
    <property type="entry name" value="PIN-like_dom_sf"/>
</dbReference>
<dbReference type="Gene3D" id="1.10.150.20">
    <property type="entry name" value="5' to 3' exonuclease, C-terminal subdomain"/>
    <property type="match status" value="2"/>
</dbReference>
<keyword evidence="7" id="KW-0540">Nuclease</keyword>
<evidence type="ECO:0000313" key="20">
    <source>
        <dbReference type="EMBL" id="QOV90294.1"/>
    </source>
</evidence>
<evidence type="ECO:0000256" key="12">
    <source>
        <dbReference type="ARBA" id="ARBA00023125"/>
    </source>
</evidence>
<evidence type="ECO:0000313" key="21">
    <source>
        <dbReference type="Proteomes" id="UP000593765"/>
    </source>
</evidence>
<dbReference type="SUPFAM" id="SSF88723">
    <property type="entry name" value="PIN domain-like"/>
    <property type="match status" value="1"/>
</dbReference>
<dbReference type="NCBIfam" id="NF004397">
    <property type="entry name" value="PRK05755.1"/>
    <property type="match status" value="1"/>
</dbReference>
<gene>
    <name evidence="16 20" type="primary">polA</name>
    <name evidence="20" type="ORF">IPV69_02670</name>
</gene>
<dbReference type="Proteomes" id="UP000593765">
    <property type="component" value="Chromosome"/>
</dbReference>
<dbReference type="FunFam" id="1.10.150.20:FF:000003">
    <property type="entry name" value="DNA polymerase I"/>
    <property type="match status" value="1"/>
</dbReference>
<dbReference type="SMART" id="SM00279">
    <property type="entry name" value="HhH2"/>
    <property type="match status" value="1"/>
</dbReference>
<evidence type="ECO:0000256" key="1">
    <source>
        <dbReference type="ARBA" id="ARBA00007705"/>
    </source>
</evidence>
<dbReference type="NCBIfam" id="TIGR00593">
    <property type="entry name" value="pola"/>
    <property type="match status" value="1"/>
</dbReference>
<protein>
    <recommendedName>
        <fullName evidence="3 15">DNA polymerase I</fullName>
        <ecNumber evidence="2 15">2.7.7.7</ecNumber>
    </recommendedName>
</protein>
<dbReference type="Gene3D" id="3.30.420.10">
    <property type="entry name" value="Ribonuclease H-like superfamily/Ribonuclease H"/>
    <property type="match status" value="1"/>
</dbReference>
<dbReference type="AlphaFoldDB" id="A0A7M2WY62"/>
<organism evidence="20 21">
    <name type="scientific">Humisphaera borealis</name>
    <dbReference type="NCBI Taxonomy" id="2807512"/>
    <lineage>
        <taxon>Bacteria</taxon>
        <taxon>Pseudomonadati</taxon>
        <taxon>Planctomycetota</taxon>
        <taxon>Phycisphaerae</taxon>
        <taxon>Tepidisphaerales</taxon>
        <taxon>Tepidisphaeraceae</taxon>
        <taxon>Humisphaera</taxon>
    </lineage>
</organism>
<dbReference type="SMART" id="SM00474">
    <property type="entry name" value="35EXOc"/>
    <property type="match status" value="1"/>
</dbReference>
<dbReference type="CDD" id="cd09859">
    <property type="entry name" value="PIN_53EXO"/>
    <property type="match status" value="1"/>
</dbReference>
<dbReference type="InterPro" id="IPR008918">
    <property type="entry name" value="HhH2"/>
</dbReference>
<dbReference type="Pfam" id="PF01367">
    <property type="entry name" value="5_3_exonuc"/>
    <property type="match status" value="1"/>
</dbReference>
<evidence type="ECO:0000256" key="7">
    <source>
        <dbReference type="ARBA" id="ARBA00022722"/>
    </source>
</evidence>
<evidence type="ECO:0000256" key="3">
    <source>
        <dbReference type="ARBA" id="ARBA00020311"/>
    </source>
</evidence>
<evidence type="ECO:0000256" key="14">
    <source>
        <dbReference type="ARBA" id="ARBA00049244"/>
    </source>
</evidence>
<dbReference type="InterPro" id="IPR043502">
    <property type="entry name" value="DNA/RNA_pol_sf"/>
</dbReference>
<evidence type="ECO:0000256" key="9">
    <source>
        <dbReference type="ARBA" id="ARBA00022801"/>
    </source>
</evidence>
<dbReference type="SUPFAM" id="SSF47807">
    <property type="entry name" value="5' to 3' exonuclease, C-terminal subdomain"/>
    <property type="match status" value="1"/>
</dbReference>
<dbReference type="EC" id="2.7.7.7" evidence="2 15"/>
<evidence type="ECO:0000256" key="13">
    <source>
        <dbReference type="ARBA" id="ARBA00023204"/>
    </source>
</evidence>
<keyword evidence="8 16" id="KW-0227">DNA damage</keyword>
<evidence type="ECO:0000256" key="6">
    <source>
        <dbReference type="ARBA" id="ARBA00022705"/>
    </source>
</evidence>
<dbReference type="Gene3D" id="3.40.50.1010">
    <property type="entry name" value="5'-nuclease"/>
    <property type="match status" value="1"/>
</dbReference>
<dbReference type="InterPro" id="IPR020045">
    <property type="entry name" value="DNA_polI_H3TH"/>
</dbReference>
<evidence type="ECO:0000256" key="2">
    <source>
        <dbReference type="ARBA" id="ARBA00012417"/>
    </source>
</evidence>
<dbReference type="Pfam" id="PF00476">
    <property type="entry name" value="DNA_pol_A"/>
    <property type="match status" value="1"/>
</dbReference>
<dbReference type="GO" id="GO:0006302">
    <property type="term" value="P:double-strand break repair"/>
    <property type="evidence" value="ECO:0007669"/>
    <property type="project" value="TreeGrafter"/>
</dbReference>
<accession>A0A7M2WY62</accession>
<dbReference type="Gene3D" id="1.20.1060.10">
    <property type="entry name" value="Taq DNA Polymerase, Chain T, domain 4"/>
    <property type="match status" value="1"/>
</dbReference>
<evidence type="ECO:0000256" key="11">
    <source>
        <dbReference type="ARBA" id="ARBA00022932"/>
    </source>
</evidence>
<dbReference type="InterPro" id="IPR002421">
    <property type="entry name" value="5-3_exonuclease"/>
</dbReference>
<feature type="domain" description="DNA-directed DNA polymerase family A palm" evidence="19">
    <location>
        <begin position="698"/>
        <end position="907"/>
    </location>
</feature>
<keyword evidence="4 16" id="KW-0808">Transferase</keyword>
<dbReference type="GO" id="GO:0006261">
    <property type="term" value="P:DNA-templated DNA replication"/>
    <property type="evidence" value="ECO:0007669"/>
    <property type="project" value="UniProtKB-UniRule"/>
</dbReference>
<dbReference type="InterPro" id="IPR001098">
    <property type="entry name" value="DNA-dir_DNA_pol_A_palm_dom"/>
</dbReference>
<evidence type="ECO:0000256" key="10">
    <source>
        <dbReference type="ARBA" id="ARBA00022839"/>
    </source>
</evidence>
<evidence type="ECO:0000256" key="5">
    <source>
        <dbReference type="ARBA" id="ARBA00022695"/>
    </source>
</evidence>
<dbReference type="InterPro" id="IPR002562">
    <property type="entry name" value="3'-5'_exonuclease_dom"/>
</dbReference>
<dbReference type="FunFam" id="1.20.1060.10:FF:000001">
    <property type="entry name" value="DNA polymerase I"/>
    <property type="match status" value="1"/>
</dbReference>
<dbReference type="InterPro" id="IPR012337">
    <property type="entry name" value="RNaseH-like_sf"/>
</dbReference>
<dbReference type="InterPro" id="IPR020046">
    <property type="entry name" value="5-3_exonucl_a-hlix_arch_N"/>
</dbReference>
<evidence type="ECO:0000256" key="15">
    <source>
        <dbReference type="NCBIfam" id="TIGR00593"/>
    </source>
</evidence>
<dbReference type="KEGG" id="hbs:IPV69_02670"/>
<dbReference type="Pfam" id="PF02739">
    <property type="entry name" value="5_3_exonuc_N"/>
    <property type="match status" value="1"/>
</dbReference>
<dbReference type="InterPro" id="IPR002298">
    <property type="entry name" value="DNA_polymerase_A"/>
</dbReference>
<evidence type="ECO:0000259" key="18">
    <source>
        <dbReference type="SMART" id="SM00475"/>
    </source>
</evidence>
<evidence type="ECO:0000259" key="17">
    <source>
        <dbReference type="SMART" id="SM00474"/>
    </source>
</evidence>
<comment type="function">
    <text evidence="16">In addition to polymerase activity, this DNA polymerase exhibits 3'-5' and 5'-3' exonuclease activity.</text>
</comment>
<proteinExistence type="inferred from homology"/>
<dbReference type="Pfam" id="PF01612">
    <property type="entry name" value="DNA_pol_A_exo1"/>
    <property type="match status" value="1"/>
</dbReference>
<dbReference type="PANTHER" id="PTHR10133">
    <property type="entry name" value="DNA POLYMERASE I"/>
    <property type="match status" value="1"/>
</dbReference>
<evidence type="ECO:0000259" key="19">
    <source>
        <dbReference type="SMART" id="SM00482"/>
    </source>
</evidence>
<dbReference type="RefSeq" id="WP_206293373.1">
    <property type="nucleotide sequence ID" value="NZ_CP063458.1"/>
</dbReference>
<dbReference type="InterPro" id="IPR036279">
    <property type="entry name" value="5-3_exonuclease_C_sf"/>
</dbReference>
<feature type="domain" description="5'-3' exonuclease" evidence="18">
    <location>
        <begin position="1"/>
        <end position="259"/>
    </location>
</feature>
<keyword evidence="10 16" id="KW-0269">Exonuclease</keyword>
<evidence type="ECO:0000256" key="16">
    <source>
        <dbReference type="RuleBase" id="RU004460"/>
    </source>
</evidence>
<keyword evidence="12 16" id="KW-0238">DNA-binding</keyword>
<feature type="domain" description="3'-5' exonuclease" evidence="17">
    <location>
        <begin position="345"/>
        <end position="530"/>
    </location>
</feature>
<evidence type="ECO:0000256" key="8">
    <source>
        <dbReference type="ARBA" id="ARBA00022763"/>
    </source>
</evidence>
<dbReference type="GO" id="GO:0003677">
    <property type="term" value="F:DNA binding"/>
    <property type="evidence" value="ECO:0007669"/>
    <property type="project" value="UniProtKB-UniRule"/>
</dbReference>
<dbReference type="CDD" id="cd08637">
    <property type="entry name" value="DNA_pol_A_pol_I_C"/>
    <property type="match status" value="1"/>
</dbReference>